<dbReference type="Proteomes" id="UP000015354">
    <property type="component" value="Unassembled WGS sequence"/>
</dbReference>
<evidence type="ECO:0000313" key="2">
    <source>
        <dbReference type="EMBL" id="EPY27891.1"/>
    </source>
</evidence>
<proteinExistence type="predicted"/>
<dbReference type="EMBL" id="ATMH01002872">
    <property type="protein sequence ID" value="EPY32316.1"/>
    <property type="molecule type" value="Genomic_DNA"/>
</dbReference>
<name>S9UYB1_9TRYP</name>
<keyword evidence="5" id="KW-1185">Reference proteome</keyword>
<evidence type="ECO:0000313" key="1">
    <source>
        <dbReference type="EMBL" id="EPY21247.1"/>
    </source>
</evidence>
<dbReference type="EMBL" id="ATMH01001938">
    <property type="protein sequence ID" value="EPY33828.1"/>
    <property type="molecule type" value="Genomic_DNA"/>
</dbReference>
<dbReference type="EMBL" id="ATMH01005447">
    <property type="protein sequence ID" value="EPY27891.1"/>
    <property type="molecule type" value="Genomic_DNA"/>
</dbReference>
<sequence>MQLSAVCDTISSITNETAHAEIESIALQSEAHLGHVAEILDAVSNTLALSSGAQRLALWFLVDRLAKQHTVFLDALRSKLISMATKYAPLPDSNEWDDFISLLKTSVSVLFGAPMVSLILMQLKVDGTAPQGVERVAPSPASSSALAVRSTALRSAGAFVTKAIKVERTASQKHRLQVKTIDSQMSMAVASSYAPVKPVEIAVPELRKDADAPEGYMQALPSDYAKKYEDARRKRLREVMDKNREEQDRRQEQQLLNSIRNTKAELAESSVTAARSDAPDFSDIIMPLELPRDEFGVKRGNFPLGVRFLRNAIAACGGAVELDVLITRLSTLASREVVAEFGDVRQFISIHTPTFRLRVEKDVWVVRLTGDRNESDDTTWERMTCPHCSKVVRGRNFARHEHCRKCITAQIALGLQGNYQGRGPVAVLAFWSNVLIKELEKHHTRRLNAFHLECFAESIEESGKIQRFRLASTKQFAPMLKALRLIREAWLANKGVTEMKDAVVTEQDDSVAYVFRTVGRNVHRLPIAWIEMGDIIDMCGRFSDKVYPAFNPPPRPADPRISLYNEYPGFLLCESEVDSEDEPSGEDDEFSDDEAPAFTFAPPVDTAETLFTAGFERDTKRLQHRMRTAPPMVLRRILKTDGAQSQKAAYADMYGNASTNAPATTERKVGL</sequence>
<reference evidence="4 5" key="1">
    <citation type="journal article" date="2013" name="PLoS ONE">
        <title>Predicting the Proteins of Angomonas deanei, Strigomonas culicis and Their Respective Endosymbionts Reveals New Aspects of the Trypanosomatidae Family.</title>
        <authorList>
            <person name="Motta M.C."/>
            <person name="Martins A.C."/>
            <person name="de Souza S.S."/>
            <person name="Catta-Preta C.M."/>
            <person name="Silva R."/>
            <person name="Klein C.C."/>
            <person name="de Almeida L.G."/>
            <person name="de Lima Cunha O."/>
            <person name="Ciapina L.P."/>
            <person name="Brocchi M."/>
            <person name="Colabardini A.C."/>
            <person name="de Araujo Lima B."/>
            <person name="Machado C.R."/>
            <person name="de Almeida Soares C.M."/>
            <person name="Probst C.M."/>
            <person name="de Menezes C.B."/>
            <person name="Thompson C.E."/>
            <person name="Bartholomeu D.C."/>
            <person name="Gradia D.F."/>
            <person name="Pavoni D.P."/>
            <person name="Grisard E.C."/>
            <person name="Fantinatti-Garboggini F."/>
            <person name="Marchini F.K."/>
            <person name="Rodrigues-Luiz G.F."/>
            <person name="Wagner G."/>
            <person name="Goldman G.H."/>
            <person name="Fietto J.L."/>
            <person name="Elias M.C."/>
            <person name="Goldman M.H."/>
            <person name="Sagot M.F."/>
            <person name="Pereira M."/>
            <person name="Stoco P.H."/>
            <person name="de Mendonca-Neto R.P."/>
            <person name="Teixeira S.M."/>
            <person name="Maciel T.E."/>
            <person name="de Oliveira Mendes T.A."/>
            <person name="Urmenyi T.P."/>
            <person name="de Souza W."/>
            <person name="Schenkman S."/>
            <person name="de Vasconcelos A.T."/>
        </authorList>
    </citation>
    <scope>NUCLEOTIDE SEQUENCE [LARGE SCALE GENOMIC DNA]</scope>
</reference>
<dbReference type="AlphaFoldDB" id="S9UYB1"/>
<protein>
    <submittedName>
        <fullName evidence="4">Uncharacterized protein</fullName>
    </submittedName>
</protein>
<dbReference type="OrthoDB" id="277834at2759"/>
<organism evidence="4 5">
    <name type="scientific">Strigomonas culicis</name>
    <dbReference type="NCBI Taxonomy" id="28005"/>
    <lineage>
        <taxon>Eukaryota</taxon>
        <taxon>Discoba</taxon>
        <taxon>Euglenozoa</taxon>
        <taxon>Kinetoplastea</taxon>
        <taxon>Metakinetoplastina</taxon>
        <taxon>Trypanosomatida</taxon>
        <taxon>Trypanosomatidae</taxon>
        <taxon>Strigomonadinae</taxon>
        <taxon>Strigomonas</taxon>
    </lineage>
</organism>
<comment type="caution">
    <text evidence="4">The sequence shown here is derived from an EMBL/GenBank/DDBJ whole genome shotgun (WGS) entry which is preliminary data.</text>
</comment>
<reference evidence="4" key="2">
    <citation type="submission" date="2013-03" db="EMBL/GenBank/DDBJ databases">
        <authorList>
            <person name="Motta M.C.M."/>
            <person name="Martins A.C.A."/>
            <person name="Preta C.M.C.C."/>
            <person name="Silva R."/>
            <person name="de Souza S.S."/>
            <person name="Klein C.C."/>
            <person name="de Almeida L.G.P."/>
            <person name="Cunha O.L."/>
            <person name="Colabardini A.C."/>
            <person name="Lima B.A."/>
            <person name="Machado C.R."/>
            <person name="Soares C.M.A."/>
            <person name="de Menezes C.B.A."/>
            <person name="Bartolomeu D.C."/>
            <person name="Grisard E.C."/>
            <person name="Fantinatti-Garboggini F."/>
            <person name="Rodrigues-Luiz G.F."/>
            <person name="Wagner G."/>
            <person name="Goldman G.H."/>
            <person name="Fietto J.L.R."/>
            <person name="Ciapina L.P."/>
            <person name="Brocchi M."/>
            <person name="Elias M.C."/>
            <person name="Goldman M.H.S."/>
            <person name="Sagot M.-F."/>
            <person name="Pereira M."/>
            <person name="Stoco P.H."/>
            <person name="Teixeira S.M.R."/>
            <person name="de Mendonca-Neto R.P."/>
            <person name="Maciel T.E.F."/>
            <person name="Mendes T.A.O."/>
            <person name="Urmenyi T.P."/>
            <person name="Teixeira M.M.G."/>
            <person name="de Camargo E.F.P."/>
            <person name="de Sousa W."/>
            <person name="Schenkman S."/>
            <person name="de Vasconcelos A.T.R."/>
        </authorList>
    </citation>
    <scope>NUCLEOTIDE SEQUENCE</scope>
</reference>
<evidence type="ECO:0000313" key="3">
    <source>
        <dbReference type="EMBL" id="EPY32316.1"/>
    </source>
</evidence>
<evidence type="ECO:0000313" key="4">
    <source>
        <dbReference type="EMBL" id="EPY33828.1"/>
    </source>
</evidence>
<accession>S9UYB1</accession>
<evidence type="ECO:0000313" key="5">
    <source>
        <dbReference type="Proteomes" id="UP000015354"/>
    </source>
</evidence>
<gene>
    <name evidence="4" type="ORF">STCU_01938</name>
    <name evidence="3" type="ORF">STCU_02872</name>
    <name evidence="2" type="ORF">STCU_05447</name>
    <name evidence="1" type="ORF">STCU_08635</name>
</gene>
<dbReference type="EMBL" id="ATMH01008635">
    <property type="protein sequence ID" value="EPY21247.1"/>
    <property type="molecule type" value="Genomic_DNA"/>
</dbReference>